<dbReference type="RefSeq" id="WP_106390966.1">
    <property type="nucleotide sequence ID" value="NZ_PVNK01000081.1"/>
</dbReference>
<protein>
    <submittedName>
        <fullName evidence="1">Uncharacterized protein</fullName>
    </submittedName>
</protein>
<organism evidence="1 2">
    <name type="scientific">Enhygromyxa salina</name>
    <dbReference type="NCBI Taxonomy" id="215803"/>
    <lineage>
        <taxon>Bacteria</taxon>
        <taxon>Pseudomonadati</taxon>
        <taxon>Myxococcota</taxon>
        <taxon>Polyangia</taxon>
        <taxon>Nannocystales</taxon>
        <taxon>Nannocystaceae</taxon>
        <taxon>Enhygromyxa</taxon>
    </lineage>
</organism>
<evidence type="ECO:0000313" key="2">
    <source>
        <dbReference type="Proteomes" id="UP000237968"/>
    </source>
</evidence>
<sequence length="70" mass="7394">MLTADAEGDYEFAVIDADFTPVLSLIDYVCSPTDELSCSLPLETLTQPLLAVDSDDGQAEGTATLTITPL</sequence>
<comment type="caution">
    <text evidence="1">The sequence shown here is derived from an EMBL/GenBank/DDBJ whole genome shotgun (WGS) entry which is preliminary data.</text>
</comment>
<accession>A0A2S9YEN6</accession>
<keyword evidence="2" id="KW-1185">Reference proteome</keyword>
<name>A0A2S9YEN6_9BACT</name>
<proteinExistence type="predicted"/>
<dbReference type="AlphaFoldDB" id="A0A2S9YEN6"/>
<evidence type="ECO:0000313" key="1">
    <source>
        <dbReference type="EMBL" id="PRQ03466.1"/>
    </source>
</evidence>
<dbReference type="EMBL" id="PVNK01000081">
    <property type="protein sequence ID" value="PRQ03466.1"/>
    <property type="molecule type" value="Genomic_DNA"/>
</dbReference>
<dbReference type="Proteomes" id="UP000237968">
    <property type="component" value="Unassembled WGS sequence"/>
</dbReference>
<gene>
    <name evidence="1" type="ORF">ENSA5_14960</name>
</gene>
<reference evidence="1 2" key="1">
    <citation type="submission" date="2018-03" db="EMBL/GenBank/DDBJ databases">
        <title>Draft Genome Sequences of the Obligatory Marine Myxobacteria Enhygromyxa salina SWB005.</title>
        <authorList>
            <person name="Poehlein A."/>
            <person name="Moghaddam J.A."/>
            <person name="Harms H."/>
            <person name="Alanjari M."/>
            <person name="Koenig G.M."/>
            <person name="Daniel R."/>
            <person name="Schaeberle T.F."/>
        </authorList>
    </citation>
    <scope>NUCLEOTIDE SEQUENCE [LARGE SCALE GENOMIC DNA]</scope>
    <source>
        <strain evidence="1 2">SWB005</strain>
    </source>
</reference>